<gene>
    <name evidence="15" type="ORF">BCR42DRAFT_494595</name>
</gene>
<keyword evidence="16" id="KW-1185">Reference proteome</keyword>
<dbReference type="GO" id="GO:0070987">
    <property type="term" value="P:error-free translesion synthesis"/>
    <property type="evidence" value="ECO:0007669"/>
    <property type="project" value="UniProtKB-ARBA"/>
</dbReference>
<comment type="caution">
    <text evidence="15">The sequence shown here is derived from an EMBL/GenBank/DDBJ whole genome shotgun (WGS) entry which is preliminary data.</text>
</comment>
<dbReference type="STRING" id="90262.A0A1X2I635"/>
<evidence type="ECO:0000256" key="2">
    <source>
        <dbReference type="ARBA" id="ARBA00012417"/>
    </source>
</evidence>
<evidence type="ECO:0000256" key="13">
    <source>
        <dbReference type="SAM" id="MobiDB-lite"/>
    </source>
</evidence>
<dbReference type="GO" id="GO:0003684">
    <property type="term" value="F:damaged DNA binding"/>
    <property type="evidence" value="ECO:0007669"/>
    <property type="project" value="InterPro"/>
</dbReference>
<keyword evidence="5" id="KW-0548">Nucleotidyltransferase</keyword>
<dbReference type="FunFam" id="3.40.1170.60:FF:000012">
    <property type="entry name" value="Putative DNA-directed polymerase kappa"/>
    <property type="match status" value="1"/>
</dbReference>
<evidence type="ECO:0000259" key="14">
    <source>
        <dbReference type="PROSITE" id="PS50173"/>
    </source>
</evidence>
<evidence type="ECO:0000256" key="9">
    <source>
        <dbReference type="ARBA" id="ARBA00022842"/>
    </source>
</evidence>
<feature type="region of interest" description="Disordered" evidence="13">
    <location>
        <begin position="526"/>
        <end position="562"/>
    </location>
</feature>
<dbReference type="PANTHER" id="PTHR11076:SF33">
    <property type="entry name" value="DNA POLYMERASE KAPPA"/>
    <property type="match status" value="1"/>
</dbReference>
<evidence type="ECO:0000256" key="12">
    <source>
        <dbReference type="ARBA" id="ARBA00049244"/>
    </source>
</evidence>
<dbReference type="NCBIfam" id="NF002677">
    <property type="entry name" value="PRK02406.1"/>
    <property type="match status" value="1"/>
</dbReference>
<dbReference type="Gene3D" id="1.10.150.20">
    <property type="entry name" value="5' to 3' exonuclease, C-terminal subdomain"/>
    <property type="match status" value="1"/>
</dbReference>
<keyword evidence="7" id="KW-0479">Metal-binding</keyword>
<keyword evidence="8" id="KW-0227">DNA damage</keyword>
<dbReference type="PROSITE" id="PS50173">
    <property type="entry name" value="UMUC"/>
    <property type="match status" value="1"/>
</dbReference>
<dbReference type="SUPFAM" id="SSF56672">
    <property type="entry name" value="DNA/RNA polymerases"/>
    <property type="match status" value="1"/>
</dbReference>
<dbReference type="EC" id="2.7.7.7" evidence="2"/>
<evidence type="ECO:0000256" key="8">
    <source>
        <dbReference type="ARBA" id="ARBA00022763"/>
    </source>
</evidence>
<feature type="compositionally biased region" description="Polar residues" evidence="13">
    <location>
        <begin position="547"/>
        <end position="562"/>
    </location>
</feature>
<dbReference type="CDD" id="cd03586">
    <property type="entry name" value="PolY_Pol_IV_kappa"/>
    <property type="match status" value="1"/>
</dbReference>
<dbReference type="Gene3D" id="3.30.160.60">
    <property type="entry name" value="Classic Zinc Finger"/>
    <property type="match status" value="1"/>
</dbReference>
<evidence type="ECO:0000256" key="11">
    <source>
        <dbReference type="ARBA" id="ARBA00023204"/>
    </source>
</evidence>
<dbReference type="PANTHER" id="PTHR11076">
    <property type="entry name" value="DNA REPAIR POLYMERASE UMUC / TRANSFERASE FAMILY MEMBER"/>
    <property type="match status" value="1"/>
</dbReference>
<dbReference type="EMBL" id="MCGE01000025">
    <property type="protein sequence ID" value="ORZ10093.1"/>
    <property type="molecule type" value="Genomic_DNA"/>
</dbReference>
<dbReference type="HAMAP" id="MF_01113">
    <property type="entry name" value="DNApol_IV"/>
    <property type="match status" value="1"/>
</dbReference>
<dbReference type="FunFam" id="3.30.1490.100:FF:000004">
    <property type="entry name" value="DNA polymerase IV"/>
    <property type="match status" value="1"/>
</dbReference>
<dbReference type="Proteomes" id="UP000193560">
    <property type="component" value="Unassembled WGS sequence"/>
</dbReference>
<comment type="similarity">
    <text evidence="1">Belongs to the DNA polymerase type-Y family.</text>
</comment>
<feature type="compositionally biased region" description="Low complexity" evidence="13">
    <location>
        <begin position="617"/>
        <end position="636"/>
    </location>
</feature>
<protein>
    <recommendedName>
        <fullName evidence="3">DNA polymerase kappa</fullName>
        <ecNumber evidence="2">2.7.7.7</ecNumber>
    </recommendedName>
</protein>
<accession>A0A1X2I635</accession>
<dbReference type="GO" id="GO:0005634">
    <property type="term" value="C:nucleus"/>
    <property type="evidence" value="ECO:0007669"/>
    <property type="project" value="TreeGrafter"/>
</dbReference>
<evidence type="ECO:0000256" key="3">
    <source>
        <dbReference type="ARBA" id="ARBA00016178"/>
    </source>
</evidence>
<dbReference type="InterPro" id="IPR022880">
    <property type="entry name" value="DNApol_IV"/>
</dbReference>
<dbReference type="GO" id="GO:0046872">
    <property type="term" value="F:metal ion binding"/>
    <property type="evidence" value="ECO:0007669"/>
    <property type="project" value="UniProtKB-KW"/>
</dbReference>
<sequence length="667" mass="74881">MEDQSVDEFEDQYSSQVIEEEDLFFDDPSFDQDDNNHFEDGESAALFAQAVAQHNQLSTHAQDKDDEIQGQAQEVSEETLRNRLAGASAHKAGLDSLDKDRVNQIIYEASKGSAFFENEQKKDHALTKRIDEMLQRYDQIKDLDLTLEQSIVDHKIRELEESRDLTQAICHLDMDAFYASVEELDDPSLKDVPMAVGGMSMLCTSNYLARKSGVRSGMPGFIAIKLCPSLKMIPLHFPKYRAASAKVRDIFKKYDPDFLPMSLDEAYLNLTKYLTTTDLSPAEVVEQIRNEIFESTRLTASAGIAANRMIAKVCSDINKPNGQYFLPSEPEAIMEFTKNLSIRKVPGVGRVTQRVLEALGVKTCGDIYGRRALLYRLLSPISFNFMLKSYLGLGSTSLSSESSRKSMSVERTFNPISDRAALRQKVDQLSELLAQDLAKDGLRGKTVSIKLKLTSFTVRARAKTFPSYISSSKDIARIAKDLLEKELPVNIRLMGIRMSTLKPQANEDQGVKKYFSVVTNKIINDDDGNSNNYTPMKRPRPDDIESGTINDTSIDTDTEMQGTSSRPVLMDLICPICNRQLQMDNPQFNYHVDECLTKVTVKAILQEQDHQGMEVIGSGEDSNNSSTSSSCNSENGHTSNHSRKRMGTSNRQLRDKARIKSLLDYYS</sequence>
<keyword evidence="10" id="KW-0239">DNA-directed DNA polymerase</keyword>
<dbReference type="InterPro" id="IPR024728">
    <property type="entry name" value="PolY_HhH_motif"/>
</dbReference>
<dbReference type="InterPro" id="IPR043502">
    <property type="entry name" value="DNA/RNA_pol_sf"/>
</dbReference>
<dbReference type="Pfam" id="PF11798">
    <property type="entry name" value="IMS_HHH"/>
    <property type="match status" value="1"/>
</dbReference>
<dbReference type="Pfam" id="PF00817">
    <property type="entry name" value="IMS"/>
    <property type="match status" value="1"/>
</dbReference>
<evidence type="ECO:0000256" key="4">
    <source>
        <dbReference type="ARBA" id="ARBA00022679"/>
    </source>
</evidence>
<dbReference type="Pfam" id="PF11799">
    <property type="entry name" value="IMS_C"/>
    <property type="match status" value="1"/>
</dbReference>
<dbReference type="InterPro" id="IPR050116">
    <property type="entry name" value="DNA_polymerase-Y"/>
</dbReference>
<evidence type="ECO:0000256" key="5">
    <source>
        <dbReference type="ARBA" id="ARBA00022695"/>
    </source>
</evidence>
<dbReference type="Gene3D" id="3.40.1170.60">
    <property type="match status" value="1"/>
</dbReference>
<dbReference type="SUPFAM" id="SSF100879">
    <property type="entry name" value="Lesion bypass DNA polymerase (Y-family), little finger domain"/>
    <property type="match status" value="1"/>
</dbReference>
<evidence type="ECO:0000313" key="15">
    <source>
        <dbReference type="EMBL" id="ORZ10093.1"/>
    </source>
</evidence>
<dbReference type="Gene3D" id="3.30.70.270">
    <property type="match status" value="1"/>
</dbReference>
<evidence type="ECO:0000313" key="16">
    <source>
        <dbReference type="Proteomes" id="UP000193560"/>
    </source>
</evidence>
<evidence type="ECO:0000256" key="7">
    <source>
        <dbReference type="ARBA" id="ARBA00022723"/>
    </source>
</evidence>
<feature type="domain" description="UmuC" evidence="14">
    <location>
        <begin position="169"/>
        <end position="349"/>
    </location>
</feature>
<dbReference type="GO" id="GO:0006260">
    <property type="term" value="P:DNA replication"/>
    <property type="evidence" value="ECO:0007669"/>
    <property type="project" value="UniProtKB-KW"/>
</dbReference>
<reference evidence="15 16" key="1">
    <citation type="submission" date="2016-07" db="EMBL/GenBank/DDBJ databases">
        <title>Pervasive Adenine N6-methylation of Active Genes in Fungi.</title>
        <authorList>
            <consortium name="DOE Joint Genome Institute"/>
            <person name="Mondo S.J."/>
            <person name="Dannebaum R.O."/>
            <person name="Kuo R.C."/>
            <person name="Labutti K."/>
            <person name="Haridas S."/>
            <person name="Kuo A."/>
            <person name="Salamov A."/>
            <person name="Ahrendt S.R."/>
            <person name="Lipzen A."/>
            <person name="Sullivan W."/>
            <person name="Andreopoulos W.B."/>
            <person name="Clum A."/>
            <person name="Lindquist E."/>
            <person name="Daum C."/>
            <person name="Ramamoorthy G.K."/>
            <person name="Gryganskyi A."/>
            <person name="Culley D."/>
            <person name="Magnuson J.K."/>
            <person name="James T.Y."/>
            <person name="O'Malley M.A."/>
            <person name="Stajich J.E."/>
            <person name="Spatafora J.W."/>
            <person name="Visel A."/>
            <person name="Grigoriev I.V."/>
        </authorList>
    </citation>
    <scope>NUCLEOTIDE SEQUENCE [LARGE SCALE GENOMIC DNA]</scope>
    <source>
        <strain evidence="15 16">NRRL 1336</strain>
    </source>
</reference>
<dbReference type="Gene3D" id="3.30.1490.100">
    <property type="entry name" value="DNA polymerase, Y-family, little finger domain"/>
    <property type="match status" value="1"/>
</dbReference>
<keyword evidence="11" id="KW-0234">DNA repair</keyword>
<dbReference type="GO" id="GO:0042276">
    <property type="term" value="P:error-prone translesion synthesis"/>
    <property type="evidence" value="ECO:0007669"/>
    <property type="project" value="TreeGrafter"/>
</dbReference>
<evidence type="ECO:0000256" key="6">
    <source>
        <dbReference type="ARBA" id="ARBA00022705"/>
    </source>
</evidence>
<proteinExistence type="inferred from homology"/>
<keyword evidence="9" id="KW-0460">Magnesium</keyword>
<dbReference type="InterPro" id="IPR001126">
    <property type="entry name" value="UmuC"/>
</dbReference>
<dbReference type="FunFam" id="1.10.150.810:FF:000003">
    <property type="entry name" value="DNA polymerase kappa subunit"/>
    <property type="match status" value="1"/>
</dbReference>
<evidence type="ECO:0000256" key="1">
    <source>
        <dbReference type="ARBA" id="ARBA00010945"/>
    </source>
</evidence>
<keyword evidence="4" id="KW-0808">Transferase</keyword>
<dbReference type="GO" id="GO:0006281">
    <property type="term" value="P:DNA repair"/>
    <property type="evidence" value="ECO:0007669"/>
    <property type="project" value="UniProtKB-KW"/>
</dbReference>
<dbReference type="GO" id="GO:0003887">
    <property type="term" value="F:DNA-directed DNA polymerase activity"/>
    <property type="evidence" value="ECO:0007669"/>
    <property type="project" value="UniProtKB-KW"/>
</dbReference>
<feature type="region of interest" description="Disordered" evidence="13">
    <location>
        <begin position="54"/>
        <end position="73"/>
    </location>
</feature>
<dbReference type="AlphaFoldDB" id="A0A1X2I635"/>
<dbReference type="InterPro" id="IPR043128">
    <property type="entry name" value="Rev_trsase/Diguanyl_cyclase"/>
</dbReference>
<dbReference type="InterPro" id="IPR036775">
    <property type="entry name" value="DNA_pol_Y-fam_lit_finger_sf"/>
</dbReference>
<evidence type="ECO:0000256" key="10">
    <source>
        <dbReference type="ARBA" id="ARBA00022932"/>
    </source>
</evidence>
<organism evidence="15 16">
    <name type="scientific">Absidia repens</name>
    <dbReference type="NCBI Taxonomy" id="90262"/>
    <lineage>
        <taxon>Eukaryota</taxon>
        <taxon>Fungi</taxon>
        <taxon>Fungi incertae sedis</taxon>
        <taxon>Mucoromycota</taxon>
        <taxon>Mucoromycotina</taxon>
        <taxon>Mucoromycetes</taxon>
        <taxon>Mucorales</taxon>
        <taxon>Cunninghamellaceae</taxon>
        <taxon>Absidia</taxon>
    </lineage>
</organism>
<name>A0A1X2I635_9FUNG</name>
<feature type="region of interest" description="Disordered" evidence="13">
    <location>
        <begin position="615"/>
        <end position="654"/>
    </location>
</feature>
<keyword evidence="6" id="KW-0235">DNA replication</keyword>
<dbReference type="OrthoDB" id="1747274at2759"/>
<dbReference type="FunFam" id="3.30.70.270:FF:000014">
    <property type="entry name" value="DNA polymerase kappa subunit"/>
    <property type="match status" value="1"/>
</dbReference>
<dbReference type="FunFam" id="1.10.150.810:FF:000001">
    <property type="entry name" value="DNA polymerase kappa"/>
    <property type="match status" value="1"/>
</dbReference>
<comment type="catalytic activity">
    <reaction evidence="12">
        <text>DNA(n) + a 2'-deoxyribonucleoside 5'-triphosphate = DNA(n+1) + diphosphate</text>
        <dbReference type="Rhea" id="RHEA:22508"/>
        <dbReference type="Rhea" id="RHEA-COMP:17339"/>
        <dbReference type="Rhea" id="RHEA-COMP:17340"/>
        <dbReference type="ChEBI" id="CHEBI:33019"/>
        <dbReference type="ChEBI" id="CHEBI:61560"/>
        <dbReference type="ChEBI" id="CHEBI:173112"/>
        <dbReference type="EC" id="2.7.7.7"/>
    </reaction>
</comment>
<dbReference type="Gene3D" id="1.10.150.810">
    <property type="match status" value="1"/>
</dbReference>
<dbReference type="InterPro" id="IPR017961">
    <property type="entry name" value="DNA_pol_Y-fam_little_finger"/>
</dbReference>